<gene>
    <name evidence="2" type="ORF">SCLTRI_LOCUS10432</name>
</gene>
<keyword evidence="3" id="KW-1185">Reference proteome</keyword>
<keyword evidence="1" id="KW-0472">Membrane</keyword>
<keyword evidence="1" id="KW-1133">Transmembrane helix</keyword>
<evidence type="ECO:0000313" key="2">
    <source>
        <dbReference type="EMBL" id="CAD6456321.1"/>
    </source>
</evidence>
<sequence length="122" mass="13599">MAANLNRNESVGLTGFINSDVVRELFAFCLGGILGLIVWFFTYFYMVDLVFRRIDGAQGWAGCEGPLYTMGVAHAQTSTTLNFTPEHNDKRFINSTDIAMAEQYFALHGRTAIDAGGRKMEF</sequence>
<dbReference type="AlphaFoldDB" id="A0A8H2ZT15"/>
<evidence type="ECO:0000313" key="3">
    <source>
        <dbReference type="Proteomes" id="UP000624404"/>
    </source>
</evidence>
<comment type="caution">
    <text evidence="2">The sequence shown here is derived from an EMBL/GenBank/DDBJ whole genome shotgun (WGS) entry which is preliminary data.</text>
</comment>
<dbReference type="EMBL" id="CAJHIA010000037">
    <property type="protein sequence ID" value="CAD6456321.1"/>
    <property type="molecule type" value="Genomic_DNA"/>
</dbReference>
<proteinExistence type="predicted"/>
<name>A0A8H2ZT15_9HELO</name>
<protein>
    <submittedName>
        <fullName evidence="2">D67e9fe6-26a5-4d94-b41b-473921938291</fullName>
    </submittedName>
</protein>
<organism evidence="2 3">
    <name type="scientific">Sclerotinia trifoliorum</name>
    <dbReference type="NCBI Taxonomy" id="28548"/>
    <lineage>
        <taxon>Eukaryota</taxon>
        <taxon>Fungi</taxon>
        <taxon>Dikarya</taxon>
        <taxon>Ascomycota</taxon>
        <taxon>Pezizomycotina</taxon>
        <taxon>Leotiomycetes</taxon>
        <taxon>Helotiales</taxon>
        <taxon>Sclerotiniaceae</taxon>
        <taxon>Sclerotinia</taxon>
    </lineage>
</organism>
<dbReference type="Proteomes" id="UP000624404">
    <property type="component" value="Unassembled WGS sequence"/>
</dbReference>
<feature type="transmembrane region" description="Helical" evidence="1">
    <location>
        <begin position="25"/>
        <end position="46"/>
    </location>
</feature>
<reference evidence="2" key="1">
    <citation type="submission" date="2020-10" db="EMBL/GenBank/DDBJ databases">
        <authorList>
            <person name="Kusch S."/>
        </authorList>
    </citation>
    <scope>NUCLEOTIDE SEQUENCE</scope>
    <source>
        <strain evidence="2">SwB9</strain>
    </source>
</reference>
<dbReference type="OrthoDB" id="10381988at2759"/>
<evidence type="ECO:0000256" key="1">
    <source>
        <dbReference type="SAM" id="Phobius"/>
    </source>
</evidence>
<keyword evidence="1" id="KW-0812">Transmembrane</keyword>
<accession>A0A8H2ZT15</accession>